<keyword evidence="4" id="KW-1185">Reference proteome</keyword>
<dbReference type="PROSITE" id="PS50026">
    <property type="entry name" value="EGF_3"/>
    <property type="match status" value="1"/>
</dbReference>
<comment type="caution">
    <text evidence="3">The sequence shown here is derived from an EMBL/GenBank/DDBJ whole genome shotgun (WGS) entry which is preliminary data.</text>
</comment>
<accession>A0AAN8FB40</accession>
<dbReference type="PROSITE" id="PS00022">
    <property type="entry name" value="EGF_1"/>
    <property type="match status" value="1"/>
</dbReference>
<sequence length="86" mass="9875">TFQPSCTVINCNGGTCVNDTDLQYRCICPPNRIGEFCEFEKTASFTSFNHHLESFNYYFNGNPSTQKIVSQEFSSFVLKYSVNFIF</sequence>
<proteinExistence type="predicted"/>
<feature type="non-terminal residue" evidence="3">
    <location>
        <position position="1"/>
    </location>
</feature>
<dbReference type="InterPro" id="IPR000742">
    <property type="entry name" value="EGF"/>
</dbReference>
<evidence type="ECO:0000259" key="2">
    <source>
        <dbReference type="PROSITE" id="PS50026"/>
    </source>
</evidence>
<organism evidence="3 4">
    <name type="scientific">Trichostrongylus colubriformis</name>
    <name type="common">Black scour worm</name>
    <dbReference type="NCBI Taxonomy" id="6319"/>
    <lineage>
        <taxon>Eukaryota</taxon>
        <taxon>Metazoa</taxon>
        <taxon>Ecdysozoa</taxon>
        <taxon>Nematoda</taxon>
        <taxon>Chromadorea</taxon>
        <taxon>Rhabditida</taxon>
        <taxon>Rhabditina</taxon>
        <taxon>Rhabditomorpha</taxon>
        <taxon>Strongyloidea</taxon>
        <taxon>Trichostrongylidae</taxon>
        <taxon>Trichostrongylus</taxon>
    </lineage>
</organism>
<evidence type="ECO:0000313" key="4">
    <source>
        <dbReference type="Proteomes" id="UP001331761"/>
    </source>
</evidence>
<feature type="disulfide bond" evidence="1">
    <location>
        <begin position="28"/>
        <end position="37"/>
    </location>
</feature>
<dbReference type="SUPFAM" id="SSF57196">
    <property type="entry name" value="EGF/Laminin"/>
    <property type="match status" value="1"/>
</dbReference>
<dbReference type="Proteomes" id="UP001331761">
    <property type="component" value="Unassembled WGS sequence"/>
</dbReference>
<dbReference type="EMBL" id="WIXE01016251">
    <property type="protein sequence ID" value="KAK5972819.1"/>
    <property type="molecule type" value="Genomic_DNA"/>
</dbReference>
<protein>
    <recommendedName>
        <fullName evidence="2">EGF-like domain-containing protein</fullName>
    </recommendedName>
</protein>
<dbReference type="CDD" id="cd00054">
    <property type="entry name" value="EGF_CA"/>
    <property type="match status" value="1"/>
</dbReference>
<name>A0AAN8FB40_TRICO</name>
<dbReference type="Gene3D" id="2.10.25.10">
    <property type="entry name" value="Laminin"/>
    <property type="match status" value="1"/>
</dbReference>
<comment type="caution">
    <text evidence="1">Lacks conserved residue(s) required for the propagation of feature annotation.</text>
</comment>
<keyword evidence="1" id="KW-0245">EGF-like domain</keyword>
<reference evidence="3 4" key="1">
    <citation type="submission" date="2019-10" db="EMBL/GenBank/DDBJ databases">
        <title>Assembly and Annotation for the nematode Trichostrongylus colubriformis.</title>
        <authorList>
            <person name="Martin J."/>
        </authorList>
    </citation>
    <scope>NUCLEOTIDE SEQUENCE [LARGE SCALE GENOMIC DNA]</scope>
    <source>
        <strain evidence="3">G859</strain>
        <tissue evidence="3">Whole worm</tissue>
    </source>
</reference>
<feature type="domain" description="EGF-like" evidence="2">
    <location>
        <begin position="7"/>
        <end position="38"/>
    </location>
</feature>
<keyword evidence="1" id="KW-1015">Disulfide bond</keyword>
<evidence type="ECO:0000313" key="3">
    <source>
        <dbReference type="EMBL" id="KAK5972819.1"/>
    </source>
</evidence>
<evidence type="ECO:0000256" key="1">
    <source>
        <dbReference type="PROSITE-ProRule" id="PRU00076"/>
    </source>
</evidence>
<dbReference type="AlphaFoldDB" id="A0AAN8FB40"/>
<gene>
    <name evidence="3" type="ORF">GCK32_022207</name>
</gene>